<dbReference type="Gene3D" id="3.30.1740.10">
    <property type="entry name" value="Zinc finger, PARP-type"/>
    <property type="match status" value="1"/>
</dbReference>
<dbReference type="InterPro" id="IPR036957">
    <property type="entry name" value="Znf_PARP_sf"/>
</dbReference>
<evidence type="ECO:0000256" key="5">
    <source>
        <dbReference type="ARBA" id="ARBA00023242"/>
    </source>
</evidence>
<evidence type="ECO:0000256" key="2">
    <source>
        <dbReference type="ARBA" id="ARBA00022723"/>
    </source>
</evidence>
<feature type="compositionally biased region" description="Basic and acidic residues" evidence="6">
    <location>
        <begin position="99"/>
        <end position="121"/>
    </location>
</feature>
<reference evidence="8" key="1">
    <citation type="submission" date="2022-06" db="EMBL/GenBank/DDBJ databases">
        <authorList>
            <consortium name="SYNGENTA / RWTH Aachen University"/>
        </authorList>
    </citation>
    <scope>NUCLEOTIDE SEQUENCE</scope>
</reference>
<protein>
    <submittedName>
        <fullName evidence="8">Expressed protein</fullName>
    </submittedName>
</protein>
<dbReference type="GO" id="GO:0008270">
    <property type="term" value="F:zinc ion binding"/>
    <property type="evidence" value="ECO:0007669"/>
    <property type="project" value="UniProtKB-KW"/>
</dbReference>
<dbReference type="PROSITE" id="PS50064">
    <property type="entry name" value="ZF_PARP_2"/>
    <property type="match status" value="1"/>
</dbReference>
<dbReference type="SMART" id="SM01336">
    <property type="entry name" value="zf-PARP"/>
    <property type="match status" value="1"/>
</dbReference>
<evidence type="ECO:0000313" key="9">
    <source>
        <dbReference type="Proteomes" id="UP001153365"/>
    </source>
</evidence>
<evidence type="ECO:0000256" key="6">
    <source>
        <dbReference type="SAM" id="MobiDB-lite"/>
    </source>
</evidence>
<evidence type="ECO:0000256" key="4">
    <source>
        <dbReference type="ARBA" id="ARBA00022833"/>
    </source>
</evidence>
<evidence type="ECO:0000256" key="1">
    <source>
        <dbReference type="ARBA" id="ARBA00004123"/>
    </source>
</evidence>
<dbReference type="SUPFAM" id="SSF57716">
    <property type="entry name" value="Glucocorticoid receptor-like (DNA-binding domain)"/>
    <property type="match status" value="1"/>
</dbReference>
<dbReference type="Proteomes" id="UP001153365">
    <property type="component" value="Unassembled WGS sequence"/>
</dbReference>
<evidence type="ECO:0000313" key="8">
    <source>
        <dbReference type="EMBL" id="CAH7685485.1"/>
    </source>
</evidence>
<evidence type="ECO:0000259" key="7">
    <source>
        <dbReference type="PROSITE" id="PS50064"/>
    </source>
</evidence>
<dbReference type="Pfam" id="PF00645">
    <property type="entry name" value="zf-PARP"/>
    <property type="match status" value="1"/>
</dbReference>
<name>A0AAV0BIV4_PHAPC</name>
<proteinExistence type="predicted"/>
<feature type="region of interest" description="Disordered" evidence="6">
    <location>
        <begin position="91"/>
        <end position="154"/>
    </location>
</feature>
<dbReference type="GO" id="GO:0005634">
    <property type="term" value="C:nucleus"/>
    <property type="evidence" value="ECO:0007669"/>
    <property type="project" value="UniProtKB-SubCell"/>
</dbReference>
<dbReference type="InterPro" id="IPR001510">
    <property type="entry name" value="Znf_PARP"/>
</dbReference>
<keyword evidence="2" id="KW-0479">Metal-binding</keyword>
<feature type="compositionally biased region" description="Basic residues" evidence="6">
    <location>
        <begin position="122"/>
        <end position="132"/>
    </location>
</feature>
<keyword evidence="9" id="KW-1185">Reference proteome</keyword>
<feature type="domain" description="PARP-type" evidence="7">
    <location>
        <begin position="4"/>
        <end position="95"/>
    </location>
</feature>
<dbReference type="GO" id="GO:0003677">
    <property type="term" value="F:DNA binding"/>
    <property type="evidence" value="ECO:0007669"/>
    <property type="project" value="InterPro"/>
</dbReference>
<keyword evidence="4" id="KW-0862">Zinc</keyword>
<dbReference type="AlphaFoldDB" id="A0AAV0BIV4"/>
<dbReference type="EMBL" id="CALTRL010005724">
    <property type="protein sequence ID" value="CAH7685485.1"/>
    <property type="molecule type" value="Genomic_DNA"/>
</dbReference>
<gene>
    <name evidence="8" type="ORF">PPACK8108_LOCUS20017</name>
</gene>
<accession>A0AAV0BIV4</accession>
<keyword evidence="3" id="KW-0863">Zinc-finger</keyword>
<evidence type="ECO:0000256" key="3">
    <source>
        <dbReference type="ARBA" id="ARBA00022771"/>
    </source>
</evidence>
<sequence>MAGYRVEYASSGRSKCNGKGACKGTMIGKGELRVGTWVMIHEHGSFKWRHWTCCTPEVLRNIMIALEDKSEELDGYDELRAEDKQKVKFALENLDEEEERRKKEKEANRKTKGDEAATGEKKPKRVSKKRKIKSLEPENENLNDQAEEKTKDNR</sequence>
<comment type="subcellular location">
    <subcellularLocation>
        <location evidence="1">Nucleus</location>
    </subcellularLocation>
</comment>
<keyword evidence="5" id="KW-0539">Nucleus</keyword>
<organism evidence="8 9">
    <name type="scientific">Phakopsora pachyrhizi</name>
    <name type="common">Asian soybean rust disease fungus</name>
    <dbReference type="NCBI Taxonomy" id="170000"/>
    <lineage>
        <taxon>Eukaryota</taxon>
        <taxon>Fungi</taxon>
        <taxon>Dikarya</taxon>
        <taxon>Basidiomycota</taxon>
        <taxon>Pucciniomycotina</taxon>
        <taxon>Pucciniomycetes</taxon>
        <taxon>Pucciniales</taxon>
        <taxon>Phakopsoraceae</taxon>
        <taxon>Phakopsora</taxon>
    </lineage>
</organism>
<comment type="caution">
    <text evidence="8">The sequence shown here is derived from an EMBL/GenBank/DDBJ whole genome shotgun (WGS) entry which is preliminary data.</text>
</comment>